<dbReference type="Proteomes" id="UP000011776">
    <property type="component" value="Unassembled WGS sequence"/>
</dbReference>
<dbReference type="EMBL" id="AFME02000262">
    <property type="protein sequence ID" value="EMG10316.1"/>
    <property type="molecule type" value="Genomic_DNA"/>
</dbReference>
<name>M3I4H1_LEPIR</name>
<accession>M3I4H1</accession>
<dbReference type="AlphaFoldDB" id="M3I4H1"/>
<proteinExistence type="predicted"/>
<dbReference type="BioCyc" id="LINT1001599:G11K9-4712-MONOMER"/>
<organism evidence="1 2">
    <name type="scientific">Leptospira interrogans serovar Grippotyphosa str. LT2186</name>
    <dbReference type="NCBI Taxonomy" id="1001599"/>
    <lineage>
        <taxon>Bacteria</taxon>
        <taxon>Pseudomonadati</taxon>
        <taxon>Spirochaetota</taxon>
        <taxon>Spirochaetia</taxon>
        <taxon>Leptospirales</taxon>
        <taxon>Leptospiraceae</taxon>
        <taxon>Leptospira</taxon>
    </lineage>
</organism>
<protein>
    <submittedName>
        <fullName evidence="1">Uncharacterized protein</fullName>
    </submittedName>
</protein>
<gene>
    <name evidence="1" type="ORF">LEP1GSC151_2518</name>
</gene>
<evidence type="ECO:0000313" key="1">
    <source>
        <dbReference type="EMBL" id="EMG10316.1"/>
    </source>
</evidence>
<comment type="caution">
    <text evidence="1">The sequence shown here is derived from an EMBL/GenBank/DDBJ whole genome shotgun (WGS) entry which is preliminary data.</text>
</comment>
<evidence type="ECO:0000313" key="2">
    <source>
        <dbReference type="Proteomes" id="UP000011776"/>
    </source>
</evidence>
<sequence>MIEENFRFRHREEEIPVRVRSGSPGDVSVSITLGGVVHDFRISRNFTERRKWAFFRTRKPLENSPKRKSNLHSS</sequence>
<reference evidence="1 2" key="1">
    <citation type="submission" date="2013-02" db="EMBL/GenBank/DDBJ databases">
        <authorList>
            <person name="Harkins D.M."/>
            <person name="Durkin A.S."/>
            <person name="Brinkac L.M."/>
            <person name="Haft D.H."/>
            <person name="Selengut J.D."/>
            <person name="Sanka R."/>
            <person name="DePew J."/>
            <person name="Purushe J."/>
            <person name="Tulsiani S.M."/>
            <person name="Graham G.C."/>
            <person name="Burns M.-A."/>
            <person name="Dohnt M.F."/>
            <person name="Smythe L.D."/>
            <person name="McKay D.B."/>
            <person name="Craig S.B."/>
            <person name="Vinetz J.M."/>
            <person name="Sutton G.G."/>
            <person name="Nierman W.C."/>
            <person name="Fouts D.E."/>
        </authorList>
    </citation>
    <scope>NUCLEOTIDE SEQUENCE [LARGE SCALE GENOMIC DNA]</scope>
    <source>
        <strain evidence="1 2">LT2186</strain>
    </source>
</reference>